<gene>
    <name evidence="1" type="ORF">Dxin01_01094</name>
</gene>
<protein>
    <recommendedName>
        <fullName evidence="3">3'-kinase</fullName>
    </recommendedName>
</protein>
<proteinExistence type="predicted"/>
<dbReference type="EMBL" id="BAABRN010000008">
    <property type="protein sequence ID" value="GAA5501362.1"/>
    <property type="molecule type" value="Genomic_DNA"/>
</dbReference>
<reference evidence="1 2" key="1">
    <citation type="submission" date="2024-02" db="EMBL/GenBank/DDBJ databases">
        <title>Deinococcus xinjiangensis NBRC 107630.</title>
        <authorList>
            <person name="Ichikawa N."/>
            <person name="Katano-Makiyama Y."/>
            <person name="Hidaka K."/>
        </authorList>
    </citation>
    <scope>NUCLEOTIDE SEQUENCE [LARGE SCALE GENOMIC DNA]</scope>
    <source>
        <strain evidence="1 2">NBRC 107630</strain>
    </source>
</reference>
<evidence type="ECO:0000313" key="2">
    <source>
        <dbReference type="Proteomes" id="UP001458946"/>
    </source>
</evidence>
<sequence>MPDFSPFAPYLTAWQLTPDGEAIKTYSSDLLPVRWQGRAAMLKLTHTEEERTGSRLMVWLKGDGAARVYAHDNEAIVLERLDTQPSLADMAQQGQDDEATRILCAAVAHLHRPRPTPPPELPTLRRWFRSLERAAPQGGLFGQTWAIAEALLNDPRDVLPLHGDIHHGNVLHSPAAGRGWLALDPKGIAGERGYDYANIFCNPTTDFALSAGRLARQSWLVADWAGLERGRLLHWIAAYAGLSAAWWLEDGAEAEVGKVLEIAALALAELEQG</sequence>
<evidence type="ECO:0008006" key="3">
    <source>
        <dbReference type="Google" id="ProtNLM"/>
    </source>
</evidence>
<evidence type="ECO:0000313" key="1">
    <source>
        <dbReference type="EMBL" id="GAA5501362.1"/>
    </source>
</evidence>
<dbReference type="RefSeq" id="WP_353541335.1">
    <property type="nucleotide sequence ID" value="NZ_BAABRN010000008.1"/>
</dbReference>
<dbReference type="SUPFAM" id="SSF56112">
    <property type="entry name" value="Protein kinase-like (PK-like)"/>
    <property type="match status" value="1"/>
</dbReference>
<dbReference type="InterPro" id="IPR006748">
    <property type="entry name" value="NH2Glyco/OHUrea_AB-resist_kin"/>
</dbReference>
<keyword evidence="2" id="KW-1185">Reference proteome</keyword>
<dbReference type="InterPro" id="IPR011009">
    <property type="entry name" value="Kinase-like_dom_sf"/>
</dbReference>
<dbReference type="Proteomes" id="UP001458946">
    <property type="component" value="Unassembled WGS sequence"/>
</dbReference>
<dbReference type="Pfam" id="PF04655">
    <property type="entry name" value="APH_6_hur"/>
    <property type="match status" value="1"/>
</dbReference>
<comment type="caution">
    <text evidence="1">The sequence shown here is derived from an EMBL/GenBank/DDBJ whole genome shotgun (WGS) entry which is preliminary data.</text>
</comment>
<organism evidence="1 2">
    <name type="scientific">Deinococcus xinjiangensis</name>
    <dbReference type="NCBI Taxonomy" id="457454"/>
    <lineage>
        <taxon>Bacteria</taxon>
        <taxon>Thermotogati</taxon>
        <taxon>Deinococcota</taxon>
        <taxon>Deinococci</taxon>
        <taxon>Deinococcales</taxon>
        <taxon>Deinococcaceae</taxon>
        <taxon>Deinococcus</taxon>
    </lineage>
</organism>
<name>A0ABP9V7W6_9DEIO</name>
<accession>A0ABP9V7W6</accession>